<evidence type="ECO:0000259" key="2">
    <source>
        <dbReference type="PROSITE" id="PS51819"/>
    </source>
</evidence>
<dbReference type="Proteomes" id="UP000280726">
    <property type="component" value="Unassembled WGS sequence"/>
</dbReference>
<proteinExistence type="predicted"/>
<dbReference type="InterPro" id="IPR037523">
    <property type="entry name" value="VOC_core"/>
</dbReference>
<dbReference type="OrthoDB" id="9793039at2"/>
<keyword evidence="4" id="KW-1185">Reference proteome</keyword>
<dbReference type="AlphaFoldDB" id="A0A3N4Z3T2"/>
<gene>
    <name evidence="3" type="ORF">EDD32_2452</name>
</gene>
<evidence type="ECO:0000313" key="3">
    <source>
        <dbReference type="EMBL" id="RPF27949.1"/>
    </source>
</evidence>
<dbReference type="RefSeq" id="WP_123917859.1">
    <property type="nucleotide sequence ID" value="NZ_RKRA01000001.1"/>
</dbReference>
<dbReference type="PROSITE" id="PS51819">
    <property type="entry name" value="VOC"/>
    <property type="match status" value="1"/>
</dbReference>
<comment type="caution">
    <text evidence="3">The sequence shown here is derived from an EMBL/GenBank/DDBJ whole genome shotgun (WGS) entry which is preliminary data.</text>
</comment>
<dbReference type="InterPro" id="IPR004360">
    <property type="entry name" value="Glyas_Fos-R_dOase_dom"/>
</dbReference>
<sequence>MSGRVVHFEMPYDDKDRATAFYRGAFGWRVEEMPGFDYSFVTTGPAGSDGAASEPGYIGGGMTPREDPVTGPVITIDTDDVTAALERVVELGGSVVQERTPVGDMGFTGYFRDTEGTVVGLWESAPPA</sequence>
<dbReference type="CDD" id="cd07247">
    <property type="entry name" value="SgaA_N_like"/>
    <property type="match status" value="1"/>
</dbReference>
<evidence type="ECO:0000313" key="4">
    <source>
        <dbReference type="Proteomes" id="UP000280726"/>
    </source>
</evidence>
<feature type="domain" description="VOC" evidence="2">
    <location>
        <begin position="4"/>
        <end position="124"/>
    </location>
</feature>
<reference evidence="3 4" key="1">
    <citation type="submission" date="2018-11" db="EMBL/GenBank/DDBJ databases">
        <title>Sequencing the genomes of 1000 actinobacteria strains.</title>
        <authorList>
            <person name="Klenk H.-P."/>
        </authorList>
    </citation>
    <scope>NUCLEOTIDE SEQUENCE [LARGE SCALE GENOMIC DNA]</scope>
    <source>
        <strain evidence="3 4">DSM 14418</strain>
    </source>
</reference>
<dbReference type="InterPro" id="IPR052164">
    <property type="entry name" value="Anthracycline_SecMetBiosynth"/>
</dbReference>
<dbReference type="PANTHER" id="PTHR33993">
    <property type="entry name" value="GLYOXALASE-RELATED"/>
    <property type="match status" value="1"/>
</dbReference>
<dbReference type="PANTHER" id="PTHR33993:SF2">
    <property type="entry name" value="VOC DOMAIN-CONTAINING PROTEIN"/>
    <property type="match status" value="1"/>
</dbReference>
<dbReference type="InterPro" id="IPR029068">
    <property type="entry name" value="Glyas_Bleomycin-R_OHBP_Dase"/>
</dbReference>
<name>A0A3N4Z3T2_9MICO</name>
<dbReference type="Pfam" id="PF00903">
    <property type="entry name" value="Glyoxalase"/>
    <property type="match status" value="1"/>
</dbReference>
<feature type="region of interest" description="Disordered" evidence="1">
    <location>
        <begin position="49"/>
        <end position="71"/>
    </location>
</feature>
<protein>
    <recommendedName>
        <fullName evidence="2">VOC domain-containing protein</fullName>
    </recommendedName>
</protein>
<dbReference type="EMBL" id="RKRA01000001">
    <property type="protein sequence ID" value="RPF27949.1"/>
    <property type="molecule type" value="Genomic_DNA"/>
</dbReference>
<dbReference type="Gene3D" id="3.10.180.10">
    <property type="entry name" value="2,3-Dihydroxybiphenyl 1,2-Dioxygenase, domain 1"/>
    <property type="match status" value="1"/>
</dbReference>
<accession>A0A3N4Z3T2</accession>
<organism evidence="3 4">
    <name type="scientific">Georgenia muralis</name>
    <dbReference type="NCBI Taxonomy" id="154117"/>
    <lineage>
        <taxon>Bacteria</taxon>
        <taxon>Bacillati</taxon>
        <taxon>Actinomycetota</taxon>
        <taxon>Actinomycetes</taxon>
        <taxon>Micrococcales</taxon>
        <taxon>Bogoriellaceae</taxon>
        <taxon>Georgenia</taxon>
    </lineage>
</organism>
<evidence type="ECO:0000256" key="1">
    <source>
        <dbReference type="SAM" id="MobiDB-lite"/>
    </source>
</evidence>
<dbReference type="SUPFAM" id="SSF54593">
    <property type="entry name" value="Glyoxalase/Bleomycin resistance protein/Dihydroxybiphenyl dioxygenase"/>
    <property type="match status" value="1"/>
</dbReference>